<evidence type="ECO:0000256" key="3">
    <source>
        <dbReference type="ARBA" id="ARBA00022692"/>
    </source>
</evidence>
<keyword evidence="4 6" id="KW-1133">Transmembrane helix</keyword>
<sequence>MAILHQRGLNFATLCLALGAIAGGLLAEDTSDWLWLHWVCKPLATAVVFWIAWRAPAPISSRYRQWVLGGIGLSLVGDVLLMLPQDLFVEGLVAFLFAHLCFLVALSTDVRFGVRPLALLGSLAYGALTLWSLWPSVPEELQLPVVVYTVVLATMGGQAMGRAWQHALQRDALANPAWLAACGAVLFMASDTLLAWNRFRISLPWAVLWVLAAYYGALWLLARSIASAEPDELNSPP</sequence>
<evidence type="ECO:0000256" key="2">
    <source>
        <dbReference type="ARBA" id="ARBA00007375"/>
    </source>
</evidence>
<evidence type="ECO:0000256" key="1">
    <source>
        <dbReference type="ARBA" id="ARBA00004141"/>
    </source>
</evidence>
<comment type="caution">
    <text evidence="7">The sequence shown here is derived from an EMBL/GenBank/DDBJ whole genome shotgun (WGS) entry which is preliminary data.</text>
</comment>
<feature type="transmembrane region" description="Helical" evidence="6">
    <location>
        <begin position="65"/>
        <end position="81"/>
    </location>
</feature>
<feature type="transmembrane region" description="Helical" evidence="6">
    <location>
        <begin position="202"/>
        <end position="222"/>
    </location>
</feature>
<dbReference type="InterPro" id="IPR012506">
    <property type="entry name" value="TMEM86B-like"/>
</dbReference>
<feature type="transmembrane region" description="Helical" evidence="6">
    <location>
        <begin position="146"/>
        <end position="164"/>
    </location>
</feature>
<comment type="similarity">
    <text evidence="2">Belongs to the TMEM86 family.</text>
</comment>
<evidence type="ECO:0000256" key="5">
    <source>
        <dbReference type="ARBA" id="ARBA00023136"/>
    </source>
</evidence>
<feature type="transmembrane region" description="Helical" evidence="6">
    <location>
        <begin position="9"/>
        <end position="27"/>
    </location>
</feature>
<gene>
    <name evidence="7" type="ORF">ISS97_09280</name>
</gene>
<feature type="transmembrane region" description="Helical" evidence="6">
    <location>
        <begin position="117"/>
        <end position="134"/>
    </location>
</feature>
<evidence type="ECO:0000313" key="7">
    <source>
        <dbReference type="EMBL" id="MFK2917455.1"/>
    </source>
</evidence>
<name>A0ABW8K3I2_9GAMM</name>
<accession>A0ABW8K3I2</accession>
<comment type="subcellular location">
    <subcellularLocation>
        <location evidence="1">Membrane</location>
        <topology evidence="1">Multi-pass membrane protein</topology>
    </subcellularLocation>
</comment>
<reference evidence="7 8" key="1">
    <citation type="submission" date="2020-10" db="EMBL/GenBank/DDBJ databases">
        <title>Phylogeny of dyella-like bacteria.</title>
        <authorList>
            <person name="Fu J."/>
        </authorList>
    </citation>
    <scope>NUCLEOTIDE SEQUENCE [LARGE SCALE GENOMIC DNA]</scope>
    <source>
        <strain evidence="7 8">BB4</strain>
    </source>
</reference>
<dbReference type="PANTHER" id="PTHR31885">
    <property type="entry name" value="GH04784P"/>
    <property type="match status" value="1"/>
</dbReference>
<evidence type="ECO:0000256" key="6">
    <source>
        <dbReference type="SAM" id="Phobius"/>
    </source>
</evidence>
<keyword evidence="3 6" id="KW-0812">Transmembrane</keyword>
<dbReference type="Pfam" id="PF07947">
    <property type="entry name" value="YhhN"/>
    <property type="match status" value="1"/>
</dbReference>
<dbReference type="PANTHER" id="PTHR31885:SF6">
    <property type="entry name" value="GH04784P"/>
    <property type="match status" value="1"/>
</dbReference>
<evidence type="ECO:0000256" key="4">
    <source>
        <dbReference type="ARBA" id="ARBA00022989"/>
    </source>
</evidence>
<keyword evidence="8" id="KW-1185">Reference proteome</keyword>
<feature type="transmembrane region" description="Helical" evidence="6">
    <location>
        <begin position="33"/>
        <end position="53"/>
    </location>
</feature>
<feature type="transmembrane region" description="Helical" evidence="6">
    <location>
        <begin position="176"/>
        <end position="196"/>
    </location>
</feature>
<organism evidence="7 8">
    <name type="scientific">Dyella koreensis</name>
    <dbReference type="NCBI Taxonomy" id="311235"/>
    <lineage>
        <taxon>Bacteria</taxon>
        <taxon>Pseudomonadati</taxon>
        <taxon>Pseudomonadota</taxon>
        <taxon>Gammaproteobacteria</taxon>
        <taxon>Lysobacterales</taxon>
        <taxon>Rhodanobacteraceae</taxon>
        <taxon>Dyella</taxon>
    </lineage>
</organism>
<dbReference type="EMBL" id="JADIKD010000009">
    <property type="protein sequence ID" value="MFK2917455.1"/>
    <property type="molecule type" value="Genomic_DNA"/>
</dbReference>
<feature type="transmembrane region" description="Helical" evidence="6">
    <location>
        <begin position="87"/>
        <end position="105"/>
    </location>
</feature>
<dbReference type="Proteomes" id="UP001620408">
    <property type="component" value="Unassembled WGS sequence"/>
</dbReference>
<protein>
    <submittedName>
        <fullName evidence="7">Lysoplasmalogenase</fullName>
    </submittedName>
</protein>
<evidence type="ECO:0000313" key="8">
    <source>
        <dbReference type="Proteomes" id="UP001620408"/>
    </source>
</evidence>
<dbReference type="RefSeq" id="WP_379985098.1">
    <property type="nucleotide sequence ID" value="NZ_JADIKD010000009.1"/>
</dbReference>
<proteinExistence type="inferred from homology"/>
<keyword evidence="5 6" id="KW-0472">Membrane</keyword>